<protein>
    <submittedName>
        <fullName evidence="5">Phosphoserine phosphatase 1</fullName>
        <ecNumber evidence="5">3.1.3.3</ecNumber>
    </submittedName>
</protein>
<feature type="binding site" evidence="4">
    <location>
        <begin position="8"/>
        <end position="15"/>
    </location>
    <ligand>
        <name>substrate</name>
    </ligand>
</feature>
<evidence type="ECO:0000256" key="1">
    <source>
        <dbReference type="ARBA" id="ARBA00023152"/>
    </source>
</evidence>
<evidence type="ECO:0000313" key="6">
    <source>
        <dbReference type="Proteomes" id="UP000265715"/>
    </source>
</evidence>
<dbReference type="InterPro" id="IPR001345">
    <property type="entry name" value="PG/BPGM_mutase_AS"/>
</dbReference>
<name>A0A399EXG6_9DEIN</name>
<dbReference type="EMBL" id="QXDL01000032">
    <property type="protein sequence ID" value="RIH87739.1"/>
    <property type="molecule type" value="Genomic_DNA"/>
</dbReference>
<dbReference type="Gene3D" id="3.40.50.1240">
    <property type="entry name" value="Phosphoglycerate mutase-like"/>
    <property type="match status" value="1"/>
</dbReference>
<dbReference type="SUPFAM" id="SSF53254">
    <property type="entry name" value="Phosphoglycerate mutase-like"/>
    <property type="match status" value="1"/>
</dbReference>
<dbReference type="RefSeq" id="WP_119314302.1">
    <property type="nucleotide sequence ID" value="NZ_QXDL01000032.1"/>
</dbReference>
<evidence type="ECO:0000256" key="3">
    <source>
        <dbReference type="PIRSR" id="PIRSR613078-1"/>
    </source>
</evidence>
<dbReference type="GO" id="GO:0005737">
    <property type="term" value="C:cytoplasm"/>
    <property type="evidence" value="ECO:0007669"/>
    <property type="project" value="TreeGrafter"/>
</dbReference>
<feature type="active site" description="Proton donor/acceptor" evidence="3">
    <location>
        <position position="84"/>
    </location>
</feature>
<dbReference type="GO" id="GO:0016791">
    <property type="term" value="F:phosphatase activity"/>
    <property type="evidence" value="ECO:0007669"/>
    <property type="project" value="TreeGrafter"/>
</dbReference>
<dbReference type="InterPro" id="IPR050275">
    <property type="entry name" value="PGM_Phosphatase"/>
</dbReference>
<feature type="active site" description="Tele-phosphohistidine intermediate" evidence="3">
    <location>
        <position position="9"/>
    </location>
</feature>
<comment type="caution">
    <text evidence="5">The sequence shown here is derived from an EMBL/GenBank/DDBJ whole genome shotgun (WGS) entry which is preliminary data.</text>
</comment>
<keyword evidence="5" id="KW-0378">Hydrolase</keyword>
<sequence>MTEIWLIRHGETAWNAESRLQGQLDVPLSPKGIAQAFRVAERLKNSQLAFDALYTSDLSRALQTARPIAENLGLDLWLEPRLREIDVGKLQNKLHEEIKREFPDYYRAVSADPWNTPRPGGESMADVACRVEGFLRELPEGRFIAVAHGGVIRAALKVVLGLEGLAWRKFHIQNTSITRLIYPEGSALTVGDVGHLETWADYLSDDQVASGGMGQASESSR</sequence>
<reference evidence="5 6" key="1">
    <citation type="submission" date="2018-08" db="EMBL/GenBank/DDBJ databases">
        <title>Meiothermus terrae DSM 26712 genome sequencing project.</title>
        <authorList>
            <person name="Da Costa M.S."/>
            <person name="Albuquerque L."/>
            <person name="Raposo P."/>
            <person name="Froufe H.J.C."/>
            <person name="Barroso C.S."/>
            <person name="Egas C."/>
        </authorList>
    </citation>
    <scope>NUCLEOTIDE SEQUENCE [LARGE SCALE GENOMIC DNA]</scope>
    <source>
        <strain evidence="5 6">DSM 26712</strain>
    </source>
</reference>
<feature type="binding site" evidence="4">
    <location>
        <position position="60"/>
    </location>
    <ligand>
        <name>substrate</name>
    </ligand>
</feature>
<dbReference type="PROSITE" id="PS00175">
    <property type="entry name" value="PG_MUTASE"/>
    <property type="match status" value="1"/>
</dbReference>
<dbReference type="PANTHER" id="PTHR48100:SF1">
    <property type="entry name" value="HISTIDINE PHOSPHATASE FAMILY PROTEIN-RELATED"/>
    <property type="match status" value="1"/>
</dbReference>
<dbReference type="Pfam" id="PF00300">
    <property type="entry name" value="His_Phos_1"/>
    <property type="match status" value="1"/>
</dbReference>
<dbReference type="OrthoDB" id="9781415at2"/>
<evidence type="ECO:0000313" key="5">
    <source>
        <dbReference type="EMBL" id="RIH87739.1"/>
    </source>
</evidence>
<evidence type="ECO:0000256" key="2">
    <source>
        <dbReference type="ARBA" id="ARBA00023235"/>
    </source>
</evidence>
<dbReference type="PANTHER" id="PTHR48100">
    <property type="entry name" value="BROAD-SPECIFICITY PHOSPHATASE YOR283W-RELATED"/>
    <property type="match status" value="1"/>
</dbReference>
<dbReference type="AlphaFoldDB" id="A0A399EXG6"/>
<proteinExistence type="predicted"/>
<keyword evidence="2" id="KW-0413">Isomerase</keyword>
<accession>A0A399EXG6</accession>
<dbReference type="InterPro" id="IPR013078">
    <property type="entry name" value="His_Pase_superF_clade-1"/>
</dbReference>
<dbReference type="InterPro" id="IPR029033">
    <property type="entry name" value="His_PPase_superfam"/>
</dbReference>
<evidence type="ECO:0000256" key="4">
    <source>
        <dbReference type="PIRSR" id="PIRSR613078-2"/>
    </source>
</evidence>
<dbReference type="Proteomes" id="UP000265715">
    <property type="component" value="Unassembled WGS sequence"/>
</dbReference>
<organism evidence="5 6">
    <name type="scientific">Calidithermus terrae</name>
    <dbReference type="NCBI Taxonomy" id="1408545"/>
    <lineage>
        <taxon>Bacteria</taxon>
        <taxon>Thermotogati</taxon>
        <taxon>Deinococcota</taxon>
        <taxon>Deinococci</taxon>
        <taxon>Thermales</taxon>
        <taxon>Thermaceae</taxon>
        <taxon>Calidithermus</taxon>
    </lineage>
</organism>
<keyword evidence="1" id="KW-0324">Glycolysis</keyword>
<gene>
    <name evidence="5" type="primary">pspA</name>
    <name evidence="5" type="ORF">Mterra_01131</name>
</gene>
<dbReference type="EC" id="3.1.3.3" evidence="5"/>
<keyword evidence="6" id="KW-1185">Reference proteome</keyword>
<dbReference type="SMART" id="SM00855">
    <property type="entry name" value="PGAM"/>
    <property type="match status" value="1"/>
</dbReference>
<dbReference type="CDD" id="cd07067">
    <property type="entry name" value="HP_PGM_like"/>
    <property type="match status" value="1"/>
</dbReference>